<evidence type="ECO:0000313" key="2">
    <source>
        <dbReference type="EMBL" id="MFC3580395.1"/>
    </source>
</evidence>
<proteinExistence type="predicted"/>
<dbReference type="Gene3D" id="2.60.120.1440">
    <property type="match status" value="1"/>
</dbReference>
<organism evidence="2 3">
    <name type="scientific">Sphingomonas hylomeconis</name>
    <dbReference type="NCBI Taxonomy" id="1395958"/>
    <lineage>
        <taxon>Bacteria</taxon>
        <taxon>Pseudomonadati</taxon>
        <taxon>Pseudomonadota</taxon>
        <taxon>Alphaproteobacteria</taxon>
        <taxon>Sphingomonadales</taxon>
        <taxon>Sphingomonadaceae</taxon>
        <taxon>Sphingomonas</taxon>
    </lineage>
</organism>
<dbReference type="InterPro" id="IPR006860">
    <property type="entry name" value="FecR"/>
</dbReference>
<accession>A0ABV7SWD0</accession>
<evidence type="ECO:0000259" key="1">
    <source>
        <dbReference type="Pfam" id="PF04773"/>
    </source>
</evidence>
<dbReference type="PANTHER" id="PTHR30273:SF2">
    <property type="entry name" value="PROTEIN FECR"/>
    <property type="match status" value="1"/>
</dbReference>
<comment type="caution">
    <text evidence="2">The sequence shown here is derived from an EMBL/GenBank/DDBJ whole genome shotgun (WGS) entry which is preliminary data.</text>
</comment>
<dbReference type="PANTHER" id="PTHR30273">
    <property type="entry name" value="PERIPLASMIC SIGNAL SENSOR AND SIGMA FACTOR ACTIVATOR FECR-RELATED"/>
    <property type="match status" value="1"/>
</dbReference>
<dbReference type="Proteomes" id="UP001595713">
    <property type="component" value="Unassembled WGS sequence"/>
</dbReference>
<feature type="domain" description="FecR protein" evidence="1">
    <location>
        <begin position="118"/>
        <end position="210"/>
    </location>
</feature>
<gene>
    <name evidence="2" type="ORF">ACFONA_09495</name>
</gene>
<dbReference type="PIRSF" id="PIRSF018266">
    <property type="entry name" value="FecR"/>
    <property type="match status" value="1"/>
</dbReference>
<dbReference type="EMBL" id="JBHRXP010000004">
    <property type="protein sequence ID" value="MFC3580395.1"/>
    <property type="molecule type" value="Genomic_DNA"/>
</dbReference>
<sequence>MIRLRPPGLADRRARAAARLLDRRALAAADPSDPTATRDADAAREMARLWALTGAVAADPRIRAAVAEDLDRFPPGRPHALPRIAALVAAAALGIAGVGSVTWFAHRDRAAISVAAPRVATAIGQRRQVVLADRSSVALDTDSEVGIAMDRATRRVTLRRGRAFFKVAKDSARPFIVTAGDKRIRAVGTAFDVRLERGAVTVTVLEGTIEVTTGATPLRARLGPNAQLATGGDSNWTMRRVDAAQSTSWLTGRLSFVDESLATAVTEMNRYTAQKIVFRDDRILDARIVGVFRAGDTVALAHAIELNGTARIVELTPTVILVEAAR</sequence>
<keyword evidence="3" id="KW-1185">Reference proteome</keyword>
<dbReference type="InterPro" id="IPR012373">
    <property type="entry name" value="Ferrdict_sens_TM"/>
</dbReference>
<name>A0ABV7SWD0_9SPHN</name>
<reference evidence="3" key="1">
    <citation type="journal article" date="2019" name="Int. J. Syst. Evol. Microbiol.">
        <title>The Global Catalogue of Microorganisms (GCM) 10K type strain sequencing project: providing services to taxonomists for standard genome sequencing and annotation.</title>
        <authorList>
            <consortium name="The Broad Institute Genomics Platform"/>
            <consortium name="The Broad Institute Genome Sequencing Center for Infectious Disease"/>
            <person name="Wu L."/>
            <person name="Ma J."/>
        </authorList>
    </citation>
    <scope>NUCLEOTIDE SEQUENCE [LARGE SCALE GENOMIC DNA]</scope>
    <source>
        <strain evidence="3">KCTC 42739</strain>
    </source>
</reference>
<dbReference type="RefSeq" id="WP_261295031.1">
    <property type="nucleotide sequence ID" value="NZ_JANQBK010000012.1"/>
</dbReference>
<evidence type="ECO:0000313" key="3">
    <source>
        <dbReference type="Proteomes" id="UP001595713"/>
    </source>
</evidence>
<protein>
    <submittedName>
        <fullName evidence="2">FecR family protein</fullName>
    </submittedName>
</protein>
<dbReference type="Pfam" id="PF04773">
    <property type="entry name" value="FecR"/>
    <property type="match status" value="1"/>
</dbReference>